<evidence type="ECO:0000256" key="4">
    <source>
        <dbReference type="ARBA" id="ARBA00022729"/>
    </source>
</evidence>
<dbReference type="Pfam" id="PF01532">
    <property type="entry name" value="Glyco_hydro_47"/>
    <property type="match status" value="1"/>
</dbReference>
<dbReference type="InterPro" id="IPR012341">
    <property type="entry name" value="6hp_glycosidase-like_sf"/>
</dbReference>
<keyword evidence="4" id="KW-0732">Signal</keyword>
<name>A0A8H7BT62_9FUNG</name>
<feature type="disulfide bond" evidence="13">
    <location>
        <begin position="258"/>
        <end position="287"/>
    </location>
</feature>
<keyword evidence="5 14" id="KW-0378">Hydrolase</keyword>
<evidence type="ECO:0000256" key="2">
    <source>
        <dbReference type="ARBA" id="ARBA00004922"/>
    </source>
</evidence>
<accession>A0A8H7BT62</accession>
<evidence type="ECO:0000256" key="10">
    <source>
        <dbReference type="ARBA" id="ARBA00048605"/>
    </source>
</evidence>
<evidence type="ECO:0000313" key="16">
    <source>
        <dbReference type="Proteomes" id="UP000605846"/>
    </source>
</evidence>
<evidence type="ECO:0000256" key="11">
    <source>
        <dbReference type="PIRSR" id="PIRSR601382-1"/>
    </source>
</evidence>
<dbReference type="InterPro" id="IPR050749">
    <property type="entry name" value="Glycosyl_Hydrolase_47"/>
</dbReference>
<dbReference type="EC" id="3.2.1.-" evidence="14"/>
<comment type="similarity">
    <text evidence="3 14">Belongs to the glycosyl hydrolase 47 family.</text>
</comment>
<keyword evidence="12" id="KW-0106">Calcium</keyword>
<comment type="caution">
    <text evidence="15">The sequence shown here is derived from an EMBL/GenBank/DDBJ whole genome shotgun (WGS) entry which is preliminary data.</text>
</comment>
<feature type="active site" description="Proton donor" evidence="11">
    <location>
        <position position="301"/>
    </location>
</feature>
<comment type="cofactor">
    <cofactor evidence="1 12">
        <name>Ca(2+)</name>
        <dbReference type="ChEBI" id="CHEBI:29108"/>
    </cofactor>
</comment>
<keyword evidence="7" id="KW-0325">Glycoprotein</keyword>
<dbReference type="GO" id="GO:0036503">
    <property type="term" value="P:ERAD pathway"/>
    <property type="evidence" value="ECO:0007669"/>
    <property type="project" value="UniProtKB-ARBA"/>
</dbReference>
<evidence type="ECO:0000313" key="15">
    <source>
        <dbReference type="EMBL" id="KAF7726413.1"/>
    </source>
</evidence>
<evidence type="ECO:0000256" key="13">
    <source>
        <dbReference type="PIRSR" id="PIRSR601382-3"/>
    </source>
</evidence>
<evidence type="ECO:0000256" key="8">
    <source>
        <dbReference type="ARBA" id="ARBA00023295"/>
    </source>
</evidence>
<keyword evidence="12" id="KW-0479">Metal-binding</keyword>
<feature type="active site" description="Proton donor" evidence="11">
    <location>
        <position position="44"/>
    </location>
</feature>
<dbReference type="PANTHER" id="PTHR11742:SF101">
    <property type="entry name" value="MANNOSYL-OLIGOSACCHARIDE ALPHA-1,2-MANNOSIDASE 1B"/>
    <property type="match status" value="1"/>
</dbReference>
<comment type="pathway">
    <text evidence="2">Protein modification; protein glycosylation.</text>
</comment>
<sequence length="458" mass="52601">MQATIFDALDTMIIMGLEEEYTQALEHVKHVQWNTSHDLSKTFETNIRYLGGLLAAYDLRNDQVLLDKAIELARKVILPAYDTPNFIPAGYVNVTTTINRGKPVKDGRIILAEFGSLQLELVRLSQLTGEKGYEKIANWVIAKMAEIPTELPGLYSMIWDLDPFRPAVDKSPPTHSFSPPFTTAPRYITISGGADSYYEYLLKTHILMNGKEKLQLNMWVTAVNSMYNYLRSETLQGLVFLGEYHDNYKLLQTAELGCFMPANLLLGSRYLRQPKLQAFAEELLNSCYVAWNHTPTGLAPESWSWIDKQQNIKSFPIEWQTMVALSGFIPLDTKYDLRPETLESIFYFYRLTGDGRYKDMAWQIFQSLEKYCKTPSGYSRIGNVMNKKDVKYHDFQESYFFAETAKYLYLIFSDPQHISLDEYVFNTEGHPFKLETSIRVQASNFASSEEVQDGVFIA</sequence>
<reference evidence="15" key="1">
    <citation type="submission" date="2020-01" db="EMBL/GenBank/DDBJ databases">
        <title>Genome Sequencing of Three Apophysomyces-Like Fungal Strains Confirms a Novel Fungal Genus in the Mucoromycota with divergent Burkholderia-like Endosymbiotic Bacteria.</title>
        <authorList>
            <person name="Stajich J.E."/>
            <person name="Macias A.M."/>
            <person name="Carter-House D."/>
            <person name="Lovett B."/>
            <person name="Kasson L.R."/>
            <person name="Berry K."/>
            <person name="Grigoriev I."/>
            <person name="Chang Y."/>
            <person name="Spatafora J."/>
            <person name="Kasson M.T."/>
        </authorList>
    </citation>
    <scope>NUCLEOTIDE SEQUENCE</scope>
    <source>
        <strain evidence="15">NRRL A-21654</strain>
    </source>
</reference>
<dbReference type="AlphaFoldDB" id="A0A8H7BT62"/>
<dbReference type="GO" id="GO:0005975">
    <property type="term" value="P:carbohydrate metabolic process"/>
    <property type="evidence" value="ECO:0007669"/>
    <property type="project" value="InterPro"/>
</dbReference>
<dbReference type="InterPro" id="IPR001382">
    <property type="entry name" value="Glyco_hydro_47"/>
</dbReference>
<evidence type="ECO:0000256" key="3">
    <source>
        <dbReference type="ARBA" id="ARBA00007658"/>
    </source>
</evidence>
<proteinExistence type="inferred from homology"/>
<evidence type="ECO:0000256" key="14">
    <source>
        <dbReference type="RuleBase" id="RU361193"/>
    </source>
</evidence>
<evidence type="ECO:0000256" key="6">
    <source>
        <dbReference type="ARBA" id="ARBA00023157"/>
    </source>
</evidence>
<protein>
    <recommendedName>
        <fullName evidence="14">alpha-1,2-Mannosidase</fullName>
        <ecNumber evidence="14">3.2.1.-</ecNumber>
    </recommendedName>
</protein>
<evidence type="ECO:0000256" key="5">
    <source>
        <dbReference type="ARBA" id="ARBA00022801"/>
    </source>
</evidence>
<evidence type="ECO:0000256" key="7">
    <source>
        <dbReference type="ARBA" id="ARBA00023180"/>
    </source>
</evidence>
<evidence type="ECO:0000256" key="9">
    <source>
        <dbReference type="ARBA" id="ARBA00047669"/>
    </source>
</evidence>
<comment type="catalytic activity">
    <reaction evidence="10">
        <text>N(4)-(alpha-D-Man-(1-&gt;2)-alpha-D-Man-(1-&gt;2)-alpha-D-Man-(1-&gt;3)-[alpha-D-Man-(1-&gt;2)-alpha-D-Man-(1-&gt;3)-[alpha-D-Man-(1-&gt;2)-alpha-D-Man-(1-&gt;6)]-alpha-D-Man-(1-&gt;6)]-beta-D-Man-(1-&gt;4)-beta-D-GlcNAc-(1-&gt;4)-beta-D-GlcNAc)-L-asparaginyl-[protein] (N-glucan mannose isomer 9A1,2,3B1,2,3) + 4 H2O = N(4)-(alpha-D-Man-(1-&gt;3)-[alpha-D-Man-(1-&gt;3)-[alpha-D-Man-(1-&gt;6)]-alpha-D-Man-(1-&gt;6)]-beta-D-Man-(1-&gt;4)-beta-D-GlcNAc-(1-&gt;4)-beta-D-GlcNAc)-L-asparaginyl-[protein] (N-glucan mannose isomer 5A1,2) + 4 beta-D-mannose</text>
        <dbReference type="Rhea" id="RHEA:56008"/>
        <dbReference type="Rhea" id="RHEA-COMP:14356"/>
        <dbReference type="Rhea" id="RHEA-COMP:14367"/>
        <dbReference type="ChEBI" id="CHEBI:15377"/>
        <dbReference type="ChEBI" id="CHEBI:28563"/>
        <dbReference type="ChEBI" id="CHEBI:59087"/>
        <dbReference type="ChEBI" id="CHEBI:139493"/>
        <dbReference type="EC" id="3.2.1.113"/>
    </reaction>
</comment>
<dbReference type="PRINTS" id="PR00747">
    <property type="entry name" value="GLYHDRLASE47"/>
</dbReference>
<gene>
    <name evidence="15" type="primary">MNS1B</name>
    <name evidence="15" type="ORF">EC973_008747</name>
</gene>
<dbReference type="GO" id="GO:0004571">
    <property type="term" value="F:mannosyl-oligosaccharide 1,2-alpha-mannosidase activity"/>
    <property type="evidence" value="ECO:0007669"/>
    <property type="project" value="UniProtKB-EC"/>
</dbReference>
<dbReference type="EMBL" id="JABAYA010000079">
    <property type="protein sequence ID" value="KAF7726413.1"/>
    <property type="molecule type" value="Genomic_DNA"/>
</dbReference>
<dbReference type="Proteomes" id="UP000605846">
    <property type="component" value="Unassembled WGS sequence"/>
</dbReference>
<evidence type="ECO:0000256" key="1">
    <source>
        <dbReference type="ARBA" id="ARBA00001913"/>
    </source>
</evidence>
<keyword evidence="8 14" id="KW-0326">Glycosidase</keyword>
<dbReference type="GO" id="GO:0016020">
    <property type="term" value="C:membrane"/>
    <property type="evidence" value="ECO:0007669"/>
    <property type="project" value="InterPro"/>
</dbReference>
<dbReference type="OrthoDB" id="8118055at2759"/>
<feature type="active site" evidence="11">
    <location>
        <position position="340"/>
    </location>
</feature>
<dbReference type="GO" id="GO:0005783">
    <property type="term" value="C:endoplasmic reticulum"/>
    <property type="evidence" value="ECO:0007669"/>
    <property type="project" value="TreeGrafter"/>
</dbReference>
<organism evidence="15 16">
    <name type="scientific">Apophysomyces ossiformis</name>
    <dbReference type="NCBI Taxonomy" id="679940"/>
    <lineage>
        <taxon>Eukaryota</taxon>
        <taxon>Fungi</taxon>
        <taxon>Fungi incertae sedis</taxon>
        <taxon>Mucoromycota</taxon>
        <taxon>Mucoromycotina</taxon>
        <taxon>Mucoromycetes</taxon>
        <taxon>Mucorales</taxon>
        <taxon>Mucorineae</taxon>
        <taxon>Mucoraceae</taxon>
        <taxon>Apophysomyces</taxon>
    </lineage>
</organism>
<dbReference type="SUPFAM" id="SSF48225">
    <property type="entry name" value="Seven-hairpin glycosidases"/>
    <property type="match status" value="1"/>
</dbReference>
<dbReference type="GO" id="GO:0005509">
    <property type="term" value="F:calcium ion binding"/>
    <property type="evidence" value="ECO:0007669"/>
    <property type="project" value="InterPro"/>
</dbReference>
<dbReference type="Gene3D" id="1.50.10.10">
    <property type="match status" value="1"/>
</dbReference>
<feature type="active site" evidence="11">
    <location>
        <position position="195"/>
    </location>
</feature>
<keyword evidence="6 13" id="KW-1015">Disulfide bond</keyword>
<keyword evidence="16" id="KW-1185">Reference proteome</keyword>
<evidence type="ECO:0000256" key="12">
    <source>
        <dbReference type="PIRSR" id="PIRSR601382-2"/>
    </source>
</evidence>
<comment type="catalytic activity">
    <reaction evidence="9">
        <text>N(4)-(alpha-D-Man-(1-&gt;2)-alpha-D-Man-(1-&gt;2)-alpha-D-Man-(1-&gt;3)-[alpha-D-Man-(1-&gt;3)-[alpha-D-Man-(1-&gt;2)-alpha-D-Man-(1-&gt;6)]-alpha-D-Man-(1-&gt;6)]-beta-D-Man-(1-&gt;4)-beta-D-GlcNAc-(1-&gt;4)-beta-D-GlcNAc)-L-asparaginyl-[protein] (N-glucan mannose isomer 8A1,2,3B1,3) + 3 H2O = N(4)-(alpha-D-Man-(1-&gt;3)-[alpha-D-Man-(1-&gt;3)-[alpha-D-Man-(1-&gt;6)]-alpha-D-Man-(1-&gt;6)]-beta-D-Man-(1-&gt;4)-beta-D-GlcNAc-(1-&gt;4)-beta-D-GlcNAc)-L-asparaginyl-[protein] (N-glucan mannose isomer 5A1,2) + 3 beta-D-mannose</text>
        <dbReference type="Rhea" id="RHEA:56028"/>
        <dbReference type="Rhea" id="RHEA-COMP:14358"/>
        <dbReference type="Rhea" id="RHEA-COMP:14367"/>
        <dbReference type="ChEBI" id="CHEBI:15377"/>
        <dbReference type="ChEBI" id="CHEBI:28563"/>
        <dbReference type="ChEBI" id="CHEBI:59087"/>
        <dbReference type="ChEBI" id="CHEBI:60628"/>
        <dbReference type="EC" id="3.2.1.113"/>
    </reaction>
</comment>
<dbReference type="PANTHER" id="PTHR11742">
    <property type="entry name" value="MANNOSYL-OLIGOSACCHARIDE ALPHA-1,2-MANNOSIDASE-RELATED"/>
    <property type="match status" value="1"/>
</dbReference>
<dbReference type="InterPro" id="IPR036026">
    <property type="entry name" value="Seven-hairpin_glycosidases"/>
</dbReference>
<feature type="binding site" evidence="12">
    <location>
        <position position="427"/>
    </location>
    <ligand>
        <name>Ca(2+)</name>
        <dbReference type="ChEBI" id="CHEBI:29108"/>
    </ligand>
</feature>